<dbReference type="Gene3D" id="3.30.420.40">
    <property type="match status" value="2"/>
</dbReference>
<dbReference type="Proteomes" id="UP000230790">
    <property type="component" value="Unassembled WGS sequence"/>
</dbReference>
<dbReference type="PANTHER" id="PTHR43190">
    <property type="entry name" value="N-ACETYL-D-GLUCOSAMINE KINASE"/>
    <property type="match status" value="1"/>
</dbReference>
<dbReference type="AlphaFoldDB" id="A0A2M8Q9Y2"/>
<evidence type="ECO:0000259" key="1">
    <source>
        <dbReference type="Pfam" id="PF01869"/>
    </source>
</evidence>
<dbReference type="InterPro" id="IPR002731">
    <property type="entry name" value="ATPase_BadF"/>
</dbReference>
<dbReference type="PANTHER" id="PTHR43190:SF3">
    <property type="entry name" value="N-ACETYL-D-GLUCOSAMINE KINASE"/>
    <property type="match status" value="1"/>
</dbReference>
<comment type="caution">
    <text evidence="2">The sequence shown here is derived from an EMBL/GenBank/DDBJ whole genome shotgun (WGS) entry which is preliminary data.</text>
</comment>
<name>A0A2M8Q9Y2_9CHLR</name>
<feature type="domain" description="ATPase BadF/BadG/BcrA/BcrD type" evidence="1">
    <location>
        <begin position="21"/>
        <end position="319"/>
    </location>
</feature>
<accession>A0A2M8Q9Y2</accession>
<proteinExistence type="predicted"/>
<sequence length="335" mass="34079">MAIHNDWDAPTIAHMACELVIGVDGGQTSTKCALVACDGRVLAYGQGSGLVHLAAAGARERHAAALREAFASAWTNAGLEPQPVAAIGLGLTGVEDNSPEAALARQIVAGLISAQHIAVHSDAYAALIGAHGNRPGIIAISGTGSHILGMNAAGELARAGGWGWLLGDEGSALWIGRSGLMAALHAHDGVGEPTMLEGLMREHFQVKALGDVKRRVYDSSFGAKGFAALAPLVSQAAAQGDAIAQSIVTQAARDLATQVMAVQRRLALPPDAPVAPVGGAYAHVHGLRAGFTAALCEINPQANVVDPLLSPVLGAALIALQACGCRAIIRTDAVD</sequence>
<organism evidence="2 3">
    <name type="scientific">Candidatus Thermofonsia Clade 3 bacterium</name>
    <dbReference type="NCBI Taxonomy" id="2364212"/>
    <lineage>
        <taxon>Bacteria</taxon>
        <taxon>Bacillati</taxon>
        <taxon>Chloroflexota</taxon>
        <taxon>Candidatus Thermofontia</taxon>
        <taxon>Candidatus Thermofonsia Clade 3</taxon>
    </lineage>
</organism>
<dbReference type="InterPro" id="IPR052519">
    <property type="entry name" value="Euk-type_GlcNAc_Kinase"/>
</dbReference>
<dbReference type="Pfam" id="PF01869">
    <property type="entry name" value="BcrAD_BadFG"/>
    <property type="match status" value="1"/>
</dbReference>
<dbReference type="SUPFAM" id="SSF53067">
    <property type="entry name" value="Actin-like ATPase domain"/>
    <property type="match status" value="2"/>
</dbReference>
<evidence type="ECO:0000313" key="3">
    <source>
        <dbReference type="Proteomes" id="UP000230790"/>
    </source>
</evidence>
<dbReference type="EMBL" id="PGTN01000122">
    <property type="protein sequence ID" value="PJF46625.1"/>
    <property type="molecule type" value="Genomic_DNA"/>
</dbReference>
<gene>
    <name evidence="2" type="ORF">CUN48_12865</name>
</gene>
<evidence type="ECO:0000313" key="2">
    <source>
        <dbReference type="EMBL" id="PJF46625.1"/>
    </source>
</evidence>
<dbReference type="CDD" id="cd24007">
    <property type="entry name" value="ASKHA_NBD_eukNAGK-like"/>
    <property type="match status" value="1"/>
</dbReference>
<protein>
    <recommendedName>
        <fullName evidence="1">ATPase BadF/BadG/BcrA/BcrD type domain-containing protein</fullName>
    </recommendedName>
</protein>
<reference evidence="2 3" key="1">
    <citation type="submission" date="2017-11" db="EMBL/GenBank/DDBJ databases">
        <title>Evolution of Phototrophy in the Chloroflexi Phylum Driven by Horizontal Gene Transfer.</title>
        <authorList>
            <person name="Ward L.M."/>
            <person name="Hemp J."/>
            <person name="Shih P.M."/>
            <person name="Mcglynn S.E."/>
            <person name="Fischer W."/>
        </authorList>
    </citation>
    <scope>NUCLEOTIDE SEQUENCE [LARGE SCALE GENOMIC DNA]</scope>
    <source>
        <strain evidence="2">JP3_7</strain>
    </source>
</reference>
<dbReference type="InterPro" id="IPR043129">
    <property type="entry name" value="ATPase_NBD"/>
</dbReference>